<dbReference type="InterPro" id="IPR001173">
    <property type="entry name" value="Glyco_trans_2-like"/>
</dbReference>
<dbReference type="AlphaFoldDB" id="I8J3Q3"/>
<organism evidence="3 4">
    <name type="scientific">Fictibacillus macauensis ZFHKF-1</name>
    <dbReference type="NCBI Taxonomy" id="1196324"/>
    <lineage>
        <taxon>Bacteria</taxon>
        <taxon>Bacillati</taxon>
        <taxon>Bacillota</taxon>
        <taxon>Bacilli</taxon>
        <taxon>Bacillales</taxon>
        <taxon>Fictibacillaceae</taxon>
        <taxon>Fictibacillus</taxon>
    </lineage>
</organism>
<evidence type="ECO:0000256" key="1">
    <source>
        <dbReference type="PROSITE-ProRule" id="PRU00339"/>
    </source>
</evidence>
<dbReference type="PATRIC" id="fig|1196324.3.peg.1127"/>
<dbReference type="eggNOG" id="COG0463">
    <property type="taxonomic scope" value="Bacteria"/>
</dbReference>
<keyword evidence="1" id="KW-0802">TPR repeat</keyword>
<keyword evidence="4" id="KW-1185">Reference proteome</keyword>
<proteinExistence type="predicted"/>
<dbReference type="Pfam" id="PF00535">
    <property type="entry name" value="Glycos_transf_2"/>
    <property type="match status" value="1"/>
</dbReference>
<reference evidence="3 4" key="1">
    <citation type="journal article" date="2012" name="J. Bacteriol.">
        <title>Genome of Bacillus macauensis ZFHKF-1, a Long-Chain-Forming Bacterium.</title>
        <authorList>
            <person name="Cai L."/>
            <person name="Zhang T."/>
        </authorList>
    </citation>
    <scope>NUCLEOTIDE SEQUENCE [LARGE SCALE GENOMIC DNA]</scope>
    <source>
        <strain evidence="3 4">ZFHKF-1</strain>
    </source>
</reference>
<dbReference type="Gene3D" id="1.25.40.10">
    <property type="entry name" value="Tetratricopeptide repeat domain"/>
    <property type="match status" value="1"/>
</dbReference>
<dbReference type="STRING" id="1196324.A374_05536"/>
<dbReference type="SUPFAM" id="SSF48452">
    <property type="entry name" value="TPR-like"/>
    <property type="match status" value="1"/>
</dbReference>
<dbReference type="Proteomes" id="UP000004080">
    <property type="component" value="Unassembled WGS sequence"/>
</dbReference>
<dbReference type="InterPro" id="IPR011990">
    <property type="entry name" value="TPR-like_helical_dom_sf"/>
</dbReference>
<dbReference type="InterPro" id="IPR029044">
    <property type="entry name" value="Nucleotide-diphossugar_trans"/>
</dbReference>
<evidence type="ECO:0000259" key="2">
    <source>
        <dbReference type="Pfam" id="PF00535"/>
    </source>
</evidence>
<evidence type="ECO:0000313" key="3">
    <source>
        <dbReference type="EMBL" id="EIT86401.1"/>
    </source>
</evidence>
<evidence type="ECO:0000313" key="4">
    <source>
        <dbReference type="Proteomes" id="UP000004080"/>
    </source>
</evidence>
<dbReference type="PANTHER" id="PTHR43630">
    <property type="entry name" value="POLY-BETA-1,6-N-ACETYL-D-GLUCOSAMINE SYNTHASE"/>
    <property type="match status" value="1"/>
</dbReference>
<name>I8J3Q3_9BACL</name>
<accession>I8J3Q3</accession>
<feature type="domain" description="Glycosyltransferase 2-like" evidence="2">
    <location>
        <begin position="23"/>
        <end position="160"/>
    </location>
</feature>
<feature type="repeat" description="TPR" evidence="1">
    <location>
        <begin position="280"/>
        <end position="313"/>
    </location>
</feature>
<dbReference type="EMBL" id="AKKV01000021">
    <property type="protein sequence ID" value="EIT86401.1"/>
    <property type="molecule type" value="Genomic_DNA"/>
</dbReference>
<sequence length="379" mass="44732">MQFVLGVELKRSIGKEKKVITISLCMIVKNEEAVLERCLCSVQDVVDEIIIVDTGSTDDTLRIAQKYTEHIVPFQWQDDFALARNFSFSHASKEYILWLDADDVFHKNDLEAFIQLKKNLSPEVDSVQMNYHLAFDQRGQPTKSIVRNRLVKRACQFKWQGVVHEYLEVSGVIVTTELSILHKKEKAYNDRNLKIYHRYLESGQELSVRDMFYYGNELLDHSYWEEAISVYTTFLDCKEGWVEDRISACLKLAKCYEMLYETEEELECLVRSFIYDVPRPEVCCRLGAIYLEGNHLRQAIYWYEQALERKEQPLMKGITHNEAAWSWLPHLQLTVCYEKVNNRQKAMEHHKEAMRLNDSHSSILSNEMFFQRDRQEQKL</sequence>
<gene>
    <name evidence="3" type="ORF">A374_05536</name>
</gene>
<dbReference type="Gene3D" id="3.90.550.10">
    <property type="entry name" value="Spore Coat Polysaccharide Biosynthesis Protein SpsA, Chain A"/>
    <property type="match status" value="1"/>
</dbReference>
<dbReference type="SMART" id="SM00028">
    <property type="entry name" value="TPR"/>
    <property type="match status" value="2"/>
</dbReference>
<comment type="caution">
    <text evidence="3">The sequence shown here is derived from an EMBL/GenBank/DDBJ whole genome shotgun (WGS) entry which is preliminary data.</text>
</comment>
<dbReference type="CDD" id="cd02511">
    <property type="entry name" value="Beta4Glucosyltransferase"/>
    <property type="match status" value="1"/>
</dbReference>
<dbReference type="SUPFAM" id="SSF53448">
    <property type="entry name" value="Nucleotide-diphospho-sugar transferases"/>
    <property type="match status" value="1"/>
</dbReference>
<dbReference type="PANTHER" id="PTHR43630:SF2">
    <property type="entry name" value="GLYCOSYLTRANSFERASE"/>
    <property type="match status" value="1"/>
</dbReference>
<dbReference type="InterPro" id="IPR019734">
    <property type="entry name" value="TPR_rpt"/>
</dbReference>
<protein>
    <recommendedName>
        <fullName evidence="2">Glycosyltransferase 2-like domain-containing protein</fullName>
    </recommendedName>
</protein>
<dbReference type="PROSITE" id="PS50005">
    <property type="entry name" value="TPR"/>
    <property type="match status" value="1"/>
</dbReference>